<dbReference type="GO" id="GO:0016862">
    <property type="term" value="F:intramolecular oxidoreductase activity, interconverting keto- and enol-groups"/>
    <property type="evidence" value="ECO:0007669"/>
    <property type="project" value="InterPro"/>
</dbReference>
<dbReference type="RefSeq" id="WP_188609429.1">
    <property type="nucleotide sequence ID" value="NZ_BMGG01000004.1"/>
</dbReference>
<keyword evidence="5" id="KW-1185">Reference proteome</keyword>
<accession>A0A916XEN3</accession>
<dbReference type="InterPro" id="IPR014347">
    <property type="entry name" value="Tautomerase/MIF_sf"/>
</dbReference>
<reference evidence="4" key="1">
    <citation type="journal article" date="2014" name="Int. J. Syst. Evol. Microbiol.">
        <title>Complete genome sequence of Corynebacterium casei LMG S-19264T (=DSM 44701T), isolated from a smear-ripened cheese.</title>
        <authorList>
            <consortium name="US DOE Joint Genome Institute (JGI-PGF)"/>
            <person name="Walter F."/>
            <person name="Albersmeier A."/>
            <person name="Kalinowski J."/>
            <person name="Ruckert C."/>
        </authorList>
    </citation>
    <scope>NUCLEOTIDE SEQUENCE</scope>
    <source>
        <strain evidence="4">CGMCC 1.12919</strain>
    </source>
</reference>
<feature type="active site" description="Proton acceptor; via imino nitrogen" evidence="2">
    <location>
        <position position="2"/>
    </location>
</feature>
<evidence type="ECO:0000256" key="2">
    <source>
        <dbReference type="PIRSR" id="PIRSR037799-1"/>
    </source>
</evidence>
<protein>
    <submittedName>
        <fullName evidence="4">Tautomerase PptA</fullName>
    </submittedName>
</protein>
<dbReference type="PIRSF" id="PIRSF037799">
    <property type="entry name" value="Tautomer_YdcE_prd"/>
    <property type="match status" value="1"/>
</dbReference>
<proteinExistence type="predicted"/>
<dbReference type="Gene3D" id="3.30.429.10">
    <property type="entry name" value="Macrophage Migration Inhibitory Factor"/>
    <property type="match status" value="1"/>
</dbReference>
<dbReference type="AlphaFoldDB" id="A0A916XEN3"/>
<dbReference type="EMBL" id="BMGG01000004">
    <property type="protein sequence ID" value="GGC64843.1"/>
    <property type="molecule type" value="Genomic_DNA"/>
</dbReference>
<comment type="caution">
    <text evidence="4">The sequence shown here is derived from an EMBL/GenBank/DDBJ whole genome shotgun (WGS) entry which is preliminary data.</text>
</comment>
<gene>
    <name evidence="4" type="primary">pptA</name>
    <name evidence="4" type="ORF">GCM10010994_24300</name>
</gene>
<dbReference type="SUPFAM" id="SSF55331">
    <property type="entry name" value="Tautomerase/MIF"/>
    <property type="match status" value="1"/>
</dbReference>
<organism evidence="4 5">
    <name type="scientific">Chelatococcus reniformis</name>
    <dbReference type="NCBI Taxonomy" id="1494448"/>
    <lineage>
        <taxon>Bacteria</taxon>
        <taxon>Pseudomonadati</taxon>
        <taxon>Pseudomonadota</taxon>
        <taxon>Alphaproteobacteria</taxon>
        <taxon>Hyphomicrobiales</taxon>
        <taxon>Chelatococcaceae</taxon>
        <taxon>Chelatococcus</taxon>
    </lineage>
</organism>
<dbReference type="Pfam" id="PF01361">
    <property type="entry name" value="Tautomerase"/>
    <property type="match status" value="1"/>
</dbReference>
<name>A0A916XEN3_9HYPH</name>
<feature type="domain" description="4-oxalocrotonate tautomerase-like" evidence="3">
    <location>
        <begin position="2"/>
        <end position="54"/>
    </location>
</feature>
<evidence type="ECO:0000313" key="5">
    <source>
        <dbReference type="Proteomes" id="UP000637002"/>
    </source>
</evidence>
<evidence type="ECO:0000313" key="4">
    <source>
        <dbReference type="EMBL" id="GGC64843.1"/>
    </source>
</evidence>
<dbReference type="InterPro" id="IPR017284">
    <property type="entry name" value="Tautomerase_PptA"/>
</dbReference>
<evidence type="ECO:0000256" key="1">
    <source>
        <dbReference type="ARBA" id="ARBA00023235"/>
    </source>
</evidence>
<dbReference type="InterPro" id="IPR004370">
    <property type="entry name" value="4-OT-like_dom"/>
</dbReference>
<sequence>MPHVIVKLYAGRSAQQKAELADEITRAVMAALNSSEDSISVGIEDVAPPDWAAQVYKPDILGKPATIYKKPGYSPPD</sequence>
<dbReference type="Proteomes" id="UP000637002">
    <property type="component" value="Unassembled WGS sequence"/>
</dbReference>
<evidence type="ECO:0000259" key="3">
    <source>
        <dbReference type="Pfam" id="PF01361"/>
    </source>
</evidence>
<dbReference type="GO" id="GO:0005737">
    <property type="term" value="C:cytoplasm"/>
    <property type="evidence" value="ECO:0007669"/>
    <property type="project" value="InterPro"/>
</dbReference>
<keyword evidence="1" id="KW-0413">Isomerase</keyword>
<reference evidence="4" key="2">
    <citation type="submission" date="2020-09" db="EMBL/GenBank/DDBJ databases">
        <authorList>
            <person name="Sun Q."/>
            <person name="Zhou Y."/>
        </authorList>
    </citation>
    <scope>NUCLEOTIDE SEQUENCE</scope>
    <source>
        <strain evidence="4">CGMCC 1.12919</strain>
    </source>
</reference>